<dbReference type="GO" id="GO:0004450">
    <property type="term" value="F:isocitrate dehydrogenase (NADP+) activity"/>
    <property type="evidence" value="ECO:0007669"/>
    <property type="project" value="UniProtKB-EC"/>
</dbReference>
<keyword evidence="6 9" id="KW-0560">Oxidoreductase</keyword>
<dbReference type="EMBL" id="FN555004">
    <property type="protein sequence ID" value="CBG39668.1"/>
    <property type="molecule type" value="Genomic_DNA"/>
</dbReference>
<dbReference type="Pfam" id="PF03971">
    <property type="entry name" value="IDH"/>
    <property type="match status" value="1"/>
</dbReference>
<dbReference type="RefSeq" id="WP_013022759.1">
    <property type="nucleotide sequence ID" value="NC_013949.1"/>
</dbReference>
<evidence type="ECO:0000256" key="10">
    <source>
        <dbReference type="PIRSR" id="PIRSR009407-1"/>
    </source>
</evidence>
<evidence type="ECO:0000256" key="1">
    <source>
        <dbReference type="ARBA" id="ARBA00022435"/>
    </source>
</evidence>
<accession>D3UGP7</accession>
<proteinExistence type="inferred from homology"/>
<dbReference type="PANTHER" id="PTHR36999:SF1">
    <property type="entry name" value="ISOCITRATE DEHYDROGENASE (NADP(+))"/>
    <property type="match status" value="1"/>
</dbReference>
<protein>
    <recommendedName>
        <fullName evidence="9">Isocitrate dehydrogenase [NADP]</fullName>
        <ecNumber evidence="9">1.1.1.42</ecNumber>
    </recommendedName>
    <alternativeName>
        <fullName evidence="9">Oxalosuccinate decarboxylase</fullName>
    </alternativeName>
</protein>
<evidence type="ECO:0000256" key="2">
    <source>
        <dbReference type="ARBA" id="ARBA00022532"/>
    </source>
</evidence>
<organism evidence="13 14">
    <name type="scientific">Helicobacter mustelae (strain ATCC 43772 / CCUG 25715 / CIP 103759 / LMG 18044 / NCTC 12198 / R85-136P)</name>
    <name type="common">Campylobacter mustelae</name>
    <dbReference type="NCBI Taxonomy" id="679897"/>
    <lineage>
        <taxon>Bacteria</taxon>
        <taxon>Pseudomonadati</taxon>
        <taxon>Campylobacterota</taxon>
        <taxon>Epsilonproteobacteria</taxon>
        <taxon>Campylobacterales</taxon>
        <taxon>Helicobacteraceae</taxon>
        <taxon>Helicobacter</taxon>
    </lineage>
</organism>
<keyword evidence="14" id="KW-1185">Reference proteome</keyword>
<keyword evidence="4 12" id="KW-0460">Magnesium</keyword>
<reference evidence="13 14" key="1">
    <citation type="journal article" date="2010" name="BMC Genomics">
        <title>Comparative genomics and proteomics of Helicobacter mustelae, an ulcerogenic and carcinogenic gastric pathogen.</title>
        <authorList>
            <person name="O'Toole P.W."/>
            <person name="Snelling W.J."/>
            <person name="Canchaya C."/>
            <person name="Forde B.M."/>
            <person name="Hardie K.R."/>
            <person name="Josenhans C."/>
            <person name="Graham R.L.J."/>
            <person name="McMullan G."/>
            <person name="Parkhill J."/>
            <person name="Belda E."/>
            <person name="Bentley S.D."/>
        </authorList>
    </citation>
    <scope>NUCLEOTIDE SEQUENCE [LARGE SCALE GENOMIC DNA]</scope>
    <source>
        <strain evidence="14">ATCC 43772 / LMG 18044 / NCTC 12198 / 12198</strain>
    </source>
</reference>
<feature type="binding site" evidence="12">
    <location>
        <position position="345"/>
    </location>
    <ligand>
        <name>Mg(2+)</name>
        <dbReference type="ChEBI" id="CHEBI:18420"/>
    </ligand>
</feature>
<dbReference type="eggNOG" id="COG2838">
    <property type="taxonomic scope" value="Bacteria"/>
</dbReference>
<dbReference type="KEGG" id="hms:HMU04060"/>
<keyword evidence="1 9" id="KW-0329">Glyoxylate bypass</keyword>
<dbReference type="HOGENOM" id="CLU_025308_1_0_7"/>
<dbReference type="AlphaFoldDB" id="D3UGP7"/>
<evidence type="ECO:0000256" key="12">
    <source>
        <dbReference type="PIRSR" id="PIRSR009407-3"/>
    </source>
</evidence>
<sequence>MKITYTLTDESPALATYSFLPIVRAFLHTAGIEVESADISLAGRILAQFPQHLTPSQRIPNALEALGELVKHKDANLIKTPNISASIPQLKNAIAELQAKGYNVPNYPDNPKNQEEEEIKENYQKILGSAVNPVLRQGNSDRRSTKAVKQYAKKNPYKIAPFDSNSKTIVSYMQEGDFFSNEKAVWIKEPTEARIVFENKEGKREILKKGLKLEKEEILDATFMDVEALDRFYVDQIALCKKQDILFSLHLKATMMKVSDPVIFGHAVRTFFAELFEEFADELHALGVNPNNGISELLQKIQTSAKKDAILQKYEEILHKSAKISMVNSDKGITNLHVPSDVIVDASMPAMLKNGAKLWDKEGRECDTNAVIPDRTYATIYEAVIEDLHKFGPLDPSKLGSVANVGLMAKKAQEYGSHDKTFIAKEAGSFKILDHQDRVLLEHAVQKGDIYRANQAKHDAIINWIDLGIQRSETSHTPAIFWLDEKRPSNKIMIEMVQKRLQERGIALKSSHGANLEILPPKAACLKSLEIIRNGGDVISITGNVLRDYLTDLFPILELGTSAKMLSIVPMLSGGAMFETGAGGSAPKQVEQLLLENHLRWDSLGEFLALQASLEFFAQQNHNARAKVLADALDVAIGKWLDNNKAPSRNAGQDDNRTSHFYLAMYFAEALAKQKEDTALQERFAPIASELQAKEQKIKEEFLSKEGVSVDLGGYYKFDDEKAIKIMRPSATFNEILHKIAQ</sequence>
<dbReference type="InterPro" id="IPR004436">
    <property type="entry name" value="Isocitrate_DH_NADP_mono"/>
</dbReference>
<dbReference type="SUPFAM" id="SSF53659">
    <property type="entry name" value="Isocitrate/Isopropylmalate dehydrogenase-like"/>
    <property type="match status" value="1"/>
</dbReference>
<evidence type="ECO:0000256" key="7">
    <source>
        <dbReference type="ARBA" id="ARBA00023554"/>
    </source>
</evidence>
<feature type="binding site" evidence="11">
    <location>
        <position position="142"/>
    </location>
    <ligand>
        <name>D-threo-isocitrate</name>
        <dbReference type="ChEBI" id="CHEBI:15562"/>
    </ligand>
</feature>
<dbReference type="NCBIfam" id="TIGR00178">
    <property type="entry name" value="monomer_idh"/>
    <property type="match status" value="1"/>
</dbReference>
<evidence type="ECO:0000256" key="4">
    <source>
        <dbReference type="ARBA" id="ARBA00022842"/>
    </source>
</evidence>
<feature type="site" description="Critical for catalysis" evidence="10">
    <location>
        <position position="252"/>
    </location>
</feature>
<gene>
    <name evidence="13" type="primary">icd</name>
    <name evidence="13" type="ordered locus">HMU04060</name>
</gene>
<dbReference type="GO" id="GO:0006099">
    <property type="term" value="P:tricarboxylic acid cycle"/>
    <property type="evidence" value="ECO:0007669"/>
    <property type="project" value="UniProtKB-KW"/>
</dbReference>
<name>D3UGP7_HELM1</name>
<dbReference type="Gene3D" id="3.40.718.10">
    <property type="entry name" value="Isopropylmalate Dehydrogenase"/>
    <property type="match status" value="1"/>
</dbReference>
<evidence type="ECO:0000256" key="5">
    <source>
        <dbReference type="ARBA" id="ARBA00022857"/>
    </source>
</evidence>
<feature type="site" description="Critical for catalysis" evidence="10">
    <location>
        <position position="415"/>
    </location>
</feature>
<evidence type="ECO:0000256" key="3">
    <source>
        <dbReference type="ARBA" id="ARBA00022723"/>
    </source>
</evidence>
<feature type="binding site" evidence="12">
    <location>
        <position position="552"/>
    </location>
    <ligand>
        <name>Mg(2+)</name>
        <dbReference type="ChEBI" id="CHEBI:18420"/>
    </ligand>
</feature>
<feature type="binding site" evidence="12">
    <location>
        <position position="548"/>
    </location>
    <ligand>
        <name>Mg(2+)</name>
        <dbReference type="ChEBI" id="CHEBI:18420"/>
    </ligand>
</feature>
<evidence type="ECO:0000256" key="9">
    <source>
        <dbReference type="PIRNR" id="PIRNR009407"/>
    </source>
</evidence>
<evidence type="ECO:0000256" key="8">
    <source>
        <dbReference type="ARBA" id="ARBA00046318"/>
    </source>
</evidence>
<evidence type="ECO:0000313" key="13">
    <source>
        <dbReference type="EMBL" id="CBG39668.1"/>
    </source>
</evidence>
<dbReference type="GO" id="GO:0046872">
    <property type="term" value="F:metal ion binding"/>
    <property type="evidence" value="ECO:0007669"/>
    <property type="project" value="UniProtKB-KW"/>
</dbReference>
<dbReference type="PANTHER" id="PTHR36999">
    <property type="entry name" value="ISOCITRATE DEHYDROGENASE [NADP]"/>
    <property type="match status" value="1"/>
</dbReference>
<comment type="cofactor">
    <cofactor evidence="12">
        <name>Mg(2+)</name>
        <dbReference type="ChEBI" id="CHEBI:18420"/>
    </cofactor>
    <cofactor evidence="12">
        <name>Mn(2+)</name>
        <dbReference type="ChEBI" id="CHEBI:29035"/>
    </cofactor>
    <text evidence="12">Binds 1 Mg(2+) or Mn(2+) ion per subunit.</text>
</comment>
<feature type="binding site" evidence="11">
    <location>
        <begin position="129"/>
        <end position="136"/>
    </location>
    <ligand>
        <name>substrate</name>
    </ligand>
</feature>
<dbReference type="EC" id="1.1.1.42" evidence="9"/>
<evidence type="ECO:0000256" key="6">
    <source>
        <dbReference type="ARBA" id="ARBA00023002"/>
    </source>
</evidence>
<keyword evidence="5 9" id="KW-0521">NADP</keyword>
<feature type="binding site" evidence="11">
    <location>
        <position position="547"/>
    </location>
    <ligand>
        <name>D-threo-isocitrate</name>
        <dbReference type="ChEBI" id="CHEBI:15562"/>
    </ligand>
</feature>
<comment type="similarity">
    <text evidence="8 9">Belongs to the monomeric-type IDH family.</text>
</comment>
<comment type="catalytic activity">
    <reaction evidence="7 9">
        <text>D-threo-isocitrate + NADP(+) = 2-oxoglutarate + CO2 + NADPH</text>
        <dbReference type="Rhea" id="RHEA:19629"/>
        <dbReference type="ChEBI" id="CHEBI:15562"/>
        <dbReference type="ChEBI" id="CHEBI:16526"/>
        <dbReference type="ChEBI" id="CHEBI:16810"/>
        <dbReference type="ChEBI" id="CHEBI:57783"/>
        <dbReference type="ChEBI" id="CHEBI:58349"/>
        <dbReference type="EC" id="1.1.1.42"/>
    </reaction>
</comment>
<dbReference type="Proteomes" id="UP000001522">
    <property type="component" value="Chromosome"/>
</dbReference>
<dbReference type="STRING" id="679897.HMU04060"/>
<evidence type="ECO:0000313" key="14">
    <source>
        <dbReference type="Proteomes" id="UP000001522"/>
    </source>
</evidence>
<keyword evidence="2 9" id="KW-0816">Tricarboxylic acid cycle</keyword>
<dbReference type="PIRSF" id="PIRSF009407">
    <property type="entry name" value="IDH_monmr"/>
    <property type="match status" value="1"/>
</dbReference>
<keyword evidence="3 12" id="KW-0479">Metal-binding</keyword>
<dbReference type="GO" id="GO:0006097">
    <property type="term" value="P:glyoxylate cycle"/>
    <property type="evidence" value="ECO:0007669"/>
    <property type="project" value="UniProtKB-KW"/>
</dbReference>
<evidence type="ECO:0000256" key="11">
    <source>
        <dbReference type="PIRSR" id="PIRSR009407-2"/>
    </source>
</evidence>